<dbReference type="InterPro" id="IPR042099">
    <property type="entry name" value="ANL_N_sf"/>
</dbReference>
<accession>A0A4Q9VJI7</accession>
<keyword evidence="4" id="KW-1185">Reference proteome</keyword>
<comment type="caution">
    <text evidence="3">The sequence shown here is derived from an EMBL/GenBank/DDBJ whole genome shotgun (WGS) entry which is preliminary data.</text>
</comment>
<dbReference type="InterPro" id="IPR020845">
    <property type="entry name" value="AMP-binding_CS"/>
</dbReference>
<dbReference type="Gene3D" id="3.40.50.12780">
    <property type="entry name" value="N-terminal domain of ligase-like"/>
    <property type="match status" value="1"/>
</dbReference>
<sequence>MTEHPTDGSGGGYPLPARSLTSLFEEAVAQWPERPCIDFLDRKWTYREIGDLVTRAAAGFRRLGVTRDTRVGLCLPNTPYAVICYFAVLKAGGTVVNFNPLYVEREIEHQIRDSGATVMVTMDLKLMLPKVQGLLGRTSLKTVVVCPMAAILPFSKALLFRLFKRGDLAPWTSDANHVSFARLTAEATPIETPAFDPTTEVAVLQYTGGTTGTPKGAMLTHANLTANAEQIRLWIPDGAIAAGQPRMLGVLPLFHVFAMTVVMNFGLRMGAELILLPRFELDQVLDTIERKKPTLFPGVPTIYTALNAAAAKGKRDLSSIEFCISGGAPLPLDVKTRFESLTGCRLVEGYGLSEASPVVTCNPVTGETKVGSIGLPVAGTTVEVRTPVTSTQLLGVGERGEICVRGPQVMLGYWRRPEDTADQLRDGLLRTGDIGYRDADGFVFLVDRIKDIIICGGYNVYPRVLEEALYQHEAVEEATVIAVSDRYRGQAPKAFVKLRDGAETTPEDLKVFLAGYVSKIELPREIEIRDSLPKTMVGKLSKKELIAEEIARDTAEAVGDRLHDDTSA</sequence>
<dbReference type="Pfam" id="PF13193">
    <property type="entry name" value="AMP-binding_C"/>
    <property type="match status" value="1"/>
</dbReference>
<dbReference type="Gene3D" id="3.30.300.30">
    <property type="match status" value="1"/>
</dbReference>
<protein>
    <submittedName>
        <fullName evidence="3">Long-chain fatty acid--CoA ligase</fullName>
    </submittedName>
</protein>
<dbReference type="InterPro" id="IPR045851">
    <property type="entry name" value="AMP-bd_C_sf"/>
</dbReference>
<feature type="domain" description="AMP-dependent synthetase/ligase" evidence="1">
    <location>
        <begin position="24"/>
        <end position="414"/>
    </location>
</feature>
<dbReference type="RefSeq" id="WP_131310692.1">
    <property type="nucleotide sequence ID" value="NZ_SJFN01000026.1"/>
</dbReference>
<evidence type="ECO:0000259" key="1">
    <source>
        <dbReference type="Pfam" id="PF00501"/>
    </source>
</evidence>
<name>A0A4Q9VJI7_9HYPH</name>
<dbReference type="PROSITE" id="PS00455">
    <property type="entry name" value="AMP_BINDING"/>
    <property type="match status" value="1"/>
</dbReference>
<keyword evidence="3" id="KW-0436">Ligase</keyword>
<evidence type="ECO:0000259" key="2">
    <source>
        <dbReference type="Pfam" id="PF13193"/>
    </source>
</evidence>
<evidence type="ECO:0000313" key="4">
    <source>
        <dbReference type="Proteomes" id="UP000292781"/>
    </source>
</evidence>
<organism evidence="3 4">
    <name type="scientific">Siculibacillus lacustris</name>
    <dbReference type="NCBI Taxonomy" id="1549641"/>
    <lineage>
        <taxon>Bacteria</taxon>
        <taxon>Pseudomonadati</taxon>
        <taxon>Pseudomonadota</taxon>
        <taxon>Alphaproteobacteria</taxon>
        <taxon>Hyphomicrobiales</taxon>
        <taxon>Ancalomicrobiaceae</taxon>
        <taxon>Siculibacillus</taxon>
    </lineage>
</organism>
<dbReference type="Pfam" id="PF00501">
    <property type="entry name" value="AMP-binding"/>
    <property type="match status" value="1"/>
</dbReference>
<dbReference type="InterPro" id="IPR050237">
    <property type="entry name" value="ATP-dep_AMP-bd_enzyme"/>
</dbReference>
<feature type="domain" description="AMP-binding enzyme C-terminal" evidence="2">
    <location>
        <begin position="465"/>
        <end position="539"/>
    </location>
</feature>
<dbReference type="PANTHER" id="PTHR43767">
    <property type="entry name" value="LONG-CHAIN-FATTY-ACID--COA LIGASE"/>
    <property type="match status" value="1"/>
</dbReference>
<dbReference type="EMBL" id="SJFN01000026">
    <property type="protein sequence ID" value="TBW35381.1"/>
    <property type="molecule type" value="Genomic_DNA"/>
</dbReference>
<proteinExistence type="predicted"/>
<dbReference type="CDD" id="cd05936">
    <property type="entry name" value="FC-FACS_FadD_like"/>
    <property type="match status" value="1"/>
</dbReference>
<dbReference type="GO" id="GO:0016878">
    <property type="term" value="F:acid-thiol ligase activity"/>
    <property type="evidence" value="ECO:0007669"/>
    <property type="project" value="UniProtKB-ARBA"/>
</dbReference>
<dbReference type="PANTHER" id="PTHR43767:SF1">
    <property type="entry name" value="NONRIBOSOMAL PEPTIDE SYNTHASE PES1 (EUROFUNG)-RELATED"/>
    <property type="match status" value="1"/>
</dbReference>
<gene>
    <name evidence="3" type="ORF">EYW49_16315</name>
</gene>
<dbReference type="OrthoDB" id="9803968at2"/>
<reference evidence="3 4" key="1">
    <citation type="submission" date="2019-02" db="EMBL/GenBank/DDBJ databases">
        <title>Siculibacillus lacustris gen. nov., sp. nov., a new rosette-forming bacterium isolated from a freshwater crater lake (Lake St. Ana, Romania).</title>
        <authorList>
            <person name="Felfoldi T."/>
            <person name="Marton Z."/>
            <person name="Szabo A."/>
            <person name="Mentes A."/>
            <person name="Boka K."/>
            <person name="Marialigeti K."/>
            <person name="Mathe I."/>
            <person name="Koncz M."/>
            <person name="Schumann P."/>
            <person name="Toth E."/>
        </authorList>
    </citation>
    <scope>NUCLEOTIDE SEQUENCE [LARGE SCALE GENOMIC DNA]</scope>
    <source>
        <strain evidence="3 4">SA-279</strain>
    </source>
</reference>
<dbReference type="AlphaFoldDB" id="A0A4Q9VJI7"/>
<dbReference type="InterPro" id="IPR025110">
    <property type="entry name" value="AMP-bd_C"/>
</dbReference>
<dbReference type="InterPro" id="IPR000873">
    <property type="entry name" value="AMP-dep_synth/lig_dom"/>
</dbReference>
<evidence type="ECO:0000313" key="3">
    <source>
        <dbReference type="EMBL" id="TBW35381.1"/>
    </source>
</evidence>
<dbReference type="SUPFAM" id="SSF56801">
    <property type="entry name" value="Acetyl-CoA synthetase-like"/>
    <property type="match status" value="1"/>
</dbReference>
<dbReference type="Proteomes" id="UP000292781">
    <property type="component" value="Unassembled WGS sequence"/>
</dbReference>